<feature type="transmembrane region" description="Helical" evidence="1">
    <location>
        <begin position="51"/>
        <end position="70"/>
    </location>
</feature>
<dbReference type="GO" id="GO:0003676">
    <property type="term" value="F:nucleic acid binding"/>
    <property type="evidence" value="ECO:0007669"/>
    <property type="project" value="InterPro"/>
</dbReference>
<evidence type="ECO:0000313" key="2">
    <source>
        <dbReference type="EMBL" id="MBW0547746.1"/>
    </source>
</evidence>
<keyword evidence="1" id="KW-0472">Membrane</keyword>
<keyword evidence="1" id="KW-1133">Transmembrane helix</keyword>
<dbReference type="Proteomes" id="UP000765509">
    <property type="component" value="Unassembled WGS sequence"/>
</dbReference>
<name>A0A9Q3P5K8_9BASI</name>
<dbReference type="AlphaFoldDB" id="A0A9Q3P5K8"/>
<evidence type="ECO:0000256" key="1">
    <source>
        <dbReference type="SAM" id="Phobius"/>
    </source>
</evidence>
<evidence type="ECO:0008006" key="4">
    <source>
        <dbReference type="Google" id="ProtNLM"/>
    </source>
</evidence>
<dbReference type="Gene3D" id="3.30.420.10">
    <property type="entry name" value="Ribonuclease H-like superfamily/Ribonuclease H"/>
    <property type="match status" value="1"/>
</dbReference>
<comment type="caution">
    <text evidence="2">The sequence shown here is derived from an EMBL/GenBank/DDBJ whole genome shotgun (WGS) entry which is preliminary data.</text>
</comment>
<gene>
    <name evidence="2" type="ORF">O181_087461</name>
</gene>
<reference evidence="2" key="1">
    <citation type="submission" date="2021-03" db="EMBL/GenBank/DDBJ databases">
        <title>Draft genome sequence of rust myrtle Austropuccinia psidii MF-1, a brazilian biotype.</title>
        <authorList>
            <person name="Quecine M.C."/>
            <person name="Pachon D.M.R."/>
            <person name="Bonatelli M.L."/>
            <person name="Correr F.H."/>
            <person name="Franceschini L.M."/>
            <person name="Leite T.F."/>
            <person name="Margarido G.R.A."/>
            <person name="Almeida C.A."/>
            <person name="Ferrarezi J.A."/>
            <person name="Labate C.A."/>
        </authorList>
    </citation>
    <scope>NUCLEOTIDE SEQUENCE</scope>
    <source>
        <strain evidence="2">MF-1</strain>
    </source>
</reference>
<dbReference type="SUPFAM" id="SSF53098">
    <property type="entry name" value="Ribonuclease H-like"/>
    <property type="match status" value="1"/>
</dbReference>
<dbReference type="InterPro" id="IPR012337">
    <property type="entry name" value="RNaseH-like_sf"/>
</dbReference>
<feature type="transmembrane region" description="Helical" evidence="1">
    <location>
        <begin position="26"/>
        <end position="45"/>
    </location>
</feature>
<proteinExistence type="predicted"/>
<evidence type="ECO:0000313" key="3">
    <source>
        <dbReference type="Proteomes" id="UP000765509"/>
    </source>
</evidence>
<keyword evidence="1" id="KW-0812">Transmembrane</keyword>
<organism evidence="2 3">
    <name type="scientific">Austropuccinia psidii MF-1</name>
    <dbReference type="NCBI Taxonomy" id="1389203"/>
    <lineage>
        <taxon>Eukaryota</taxon>
        <taxon>Fungi</taxon>
        <taxon>Dikarya</taxon>
        <taxon>Basidiomycota</taxon>
        <taxon>Pucciniomycotina</taxon>
        <taxon>Pucciniomycetes</taxon>
        <taxon>Pucciniales</taxon>
        <taxon>Sphaerophragmiaceae</taxon>
        <taxon>Austropuccinia</taxon>
    </lineage>
</organism>
<keyword evidence="3" id="KW-1185">Reference proteome</keyword>
<accession>A0A9Q3P5K8</accession>
<dbReference type="InterPro" id="IPR036397">
    <property type="entry name" value="RNaseH_sf"/>
</dbReference>
<sequence>MQMTSLRLPVQNGTVIVWDVAYSDKIMGMILSVGCLCTLGIIPVFDDLVLSLLFSGFLVTLTFNNNCWWLDVLSAEGTKRLAAVTPSNALSSFEMNPISLPTTTSLSSREWHKQLGHACDKAVLSFLKQHMPLFDRKIWWPFYCEIYATSKSTHRLAKAHTDIPKESPLDLLVSDVMGPFATDPQGFHYLITVGGHTSTYSMVYPLKSCSESPEAILDAIKQFQVRPQSTPRALQMDNAR</sequence>
<dbReference type="OrthoDB" id="7691805at2759"/>
<dbReference type="EMBL" id="AVOT02052841">
    <property type="protein sequence ID" value="MBW0547746.1"/>
    <property type="molecule type" value="Genomic_DNA"/>
</dbReference>
<protein>
    <recommendedName>
        <fullName evidence="4">Integrase catalytic domain-containing protein</fullName>
    </recommendedName>
</protein>